<dbReference type="EMBL" id="JACCFO010000001">
    <property type="protein sequence ID" value="NYI99022.1"/>
    <property type="molecule type" value="Genomic_DNA"/>
</dbReference>
<gene>
    <name evidence="2" type="ORF">HNR12_005299</name>
</gene>
<organism evidence="2 3">
    <name type="scientific">Streptomonospora nanhaiensis</name>
    <dbReference type="NCBI Taxonomy" id="1323731"/>
    <lineage>
        <taxon>Bacteria</taxon>
        <taxon>Bacillati</taxon>
        <taxon>Actinomycetota</taxon>
        <taxon>Actinomycetes</taxon>
        <taxon>Streptosporangiales</taxon>
        <taxon>Nocardiopsidaceae</taxon>
        <taxon>Streptomonospora</taxon>
    </lineage>
</organism>
<name>A0A853BXY3_9ACTN</name>
<reference evidence="2 3" key="1">
    <citation type="submission" date="2020-07" db="EMBL/GenBank/DDBJ databases">
        <title>Sequencing the genomes of 1000 actinobacteria strains.</title>
        <authorList>
            <person name="Klenk H.-P."/>
        </authorList>
    </citation>
    <scope>NUCLEOTIDE SEQUENCE [LARGE SCALE GENOMIC DNA]</scope>
    <source>
        <strain evidence="2 3">DSM 45927</strain>
    </source>
</reference>
<keyword evidence="1" id="KW-0812">Transmembrane</keyword>
<protein>
    <recommendedName>
        <fullName evidence="4">KAP NTPase domain-containing protein</fullName>
    </recommendedName>
</protein>
<evidence type="ECO:0000313" key="3">
    <source>
        <dbReference type="Proteomes" id="UP000575985"/>
    </source>
</evidence>
<sequence>MVLFGHIREFVRAVRAWQRAAAERAPDWDREVIADLALPILLSPEIRAAVRHAGATPEEIVQDLEPSLDRLLRTEVLSYSMELDTRRWLQDLADAAAADVEFPPGALRSAAALAVVAVGVPLAGLLITPAAGLLPLAAAAAAVPLVRLLGHASHTRAVFSPASERHLRDTVIAPGVRRAINDRLRALDREQPFHVTRAPALTEPTEPQQIVSTDAVRRLTRLADTMAYGSIGISGPRGVGKSTLLKGFCDIRFARGDAPDLRVLVSAPVQYDAREFLVHAFAELCEAVVATAHTPSGLSRVAVLLRAVAAVLAVAAGAALWRASDLSVAPATLIWLEHVAVNFALAMAAGTAALAAVIRLLTERRAGLLSGERVPAGHLRRAAAVLAAGALPAAAAYFVWQVVQVVQRAPRERPDYAALWTPVTPGLLILAGAAAALFLAQRLAARARRGSPRRPDIAQSAREHLRRLRFMQTVTTGLTGGLAATRFLQFGGTRGSELAEQQMGLPQVVADFREFAAEAAQWWRSTHNGEGRIVIGIDECDKISGGDAAQRFMNDVKAVFGVPHCLFLVSVSEEALAAFENRAFGVRDAFDTAFDDILRVGHLTFADVREILVRRVAGIPDSLVALCHVLSGGLPRECLRTARALVEIRAAHEADGTGPAPETGEFATALVAAEVDTAKRELLRRLRAEGPVSTRADVPPALVDDLLGQSWPEVTAEGLRAGAAACADVPAAREFATRLWFLAAVLEAFVDGRSRLAGGLRDDPEPTAALLALLARVRQGGTDDDQLVRAQVDLFRAAWSGAPAAGRHG</sequence>
<evidence type="ECO:0000256" key="1">
    <source>
        <dbReference type="SAM" id="Phobius"/>
    </source>
</evidence>
<accession>A0A853BXY3</accession>
<dbReference type="SUPFAM" id="SSF52540">
    <property type="entry name" value="P-loop containing nucleoside triphosphate hydrolases"/>
    <property type="match status" value="1"/>
</dbReference>
<feature type="transmembrane region" description="Helical" evidence="1">
    <location>
        <begin position="423"/>
        <end position="444"/>
    </location>
</feature>
<dbReference type="RefSeq" id="WP_179770072.1">
    <property type="nucleotide sequence ID" value="NZ_JACCFO010000001.1"/>
</dbReference>
<dbReference type="AlphaFoldDB" id="A0A853BXY3"/>
<feature type="transmembrane region" description="Helical" evidence="1">
    <location>
        <begin position="303"/>
        <end position="321"/>
    </location>
</feature>
<feature type="transmembrane region" description="Helical" evidence="1">
    <location>
        <begin position="110"/>
        <end position="127"/>
    </location>
</feature>
<evidence type="ECO:0008006" key="4">
    <source>
        <dbReference type="Google" id="ProtNLM"/>
    </source>
</evidence>
<proteinExistence type="predicted"/>
<keyword evidence="1" id="KW-0472">Membrane</keyword>
<keyword evidence="1" id="KW-1133">Transmembrane helix</keyword>
<dbReference type="InterPro" id="IPR027417">
    <property type="entry name" value="P-loop_NTPase"/>
</dbReference>
<evidence type="ECO:0000313" key="2">
    <source>
        <dbReference type="EMBL" id="NYI99022.1"/>
    </source>
</evidence>
<feature type="transmembrane region" description="Helical" evidence="1">
    <location>
        <begin position="382"/>
        <end position="403"/>
    </location>
</feature>
<comment type="caution">
    <text evidence="2">The sequence shown here is derived from an EMBL/GenBank/DDBJ whole genome shotgun (WGS) entry which is preliminary data.</text>
</comment>
<feature type="transmembrane region" description="Helical" evidence="1">
    <location>
        <begin position="341"/>
        <end position="361"/>
    </location>
</feature>
<dbReference type="Proteomes" id="UP000575985">
    <property type="component" value="Unassembled WGS sequence"/>
</dbReference>
<keyword evidence="3" id="KW-1185">Reference proteome</keyword>